<dbReference type="NCBIfam" id="TIGR00884">
    <property type="entry name" value="guaA_Cterm"/>
    <property type="match status" value="1"/>
</dbReference>
<dbReference type="SUPFAM" id="SSF54810">
    <property type="entry name" value="GMP synthetase C-terminal dimerisation domain"/>
    <property type="match status" value="1"/>
</dbReference>
<dbReference type="PRINTS" id="PR00096">
    <property type="entry name" value="GATASE"/>
</dbReference>
<dbReference type="PROSITE" id="PS51553">
    <property type="entry name" value="GMPS_ATP_PPASE"/>
    <property type="match status" value="1"/>
</dbReference>
<dbReference type="FunFam" id="3.30.300.10:FF:000002">
    <property type="entry name" value="GMP synthase [glutamine-hydrolyzing]"/>
    <property type="match status" value="1"/>
</dbReference>
<dbReference type="RefSeq" id="WP_185693935.1">
    <property type="nucleotide sequence ID" value="NZ_JACHVA010000126.1"/>
</dbReference>
<feature type="binding site" evidence="10">
    <location>
        <begin position="223"/>
        <end position="229"/>
    </location>
    <ligand>
        <name>ATP</name>
        <dbReference type="ChEBI" id="CHEBI:30616"/>
    </ligand>
</feature>
<feature type="active site" evidence="9">
    <location>
        <position position="169"/>
    </location>
</feature>
<dbReference type="CDD" id="cd01742">
    <property type="entry name" value="GATase1_GMP_Synthase"/>
    <property type="match status" value="1"/>
</dbReference>
<dbReference type="SUPFAM" id="SSF52317">
    <property type="entry name" value="Class I glutamine amidotransferase-like"/>
    <property type="match status" value="1"/>
</dbReference>
<proteinExistence type="inferred from homology"/>
<dbReference type="PRINTS" id="PR00097">
    <property type="entry name" value="ANTSNTHASEII"/>
</dbReference>
<sequence>MKSQKIAVLDFGSQYTQVIARRIRECNVYSKIFPYNVSAETLREEGIQGLILSGGPASVLREDSPRPDPAIFELGVPILGICYGVQLIAFMMGGEVKRSDRREYGHGTLRTVRESRLLASLPGEIRVWNSHGDRIIRLPEGFETVAETENSEFAGIEHPEKEIFGLQFHPEVSHTECGSEILRNFLFKVCGCTGDWSMANFIERSVEDIRKFVGKEHVVLGLSGGVDSSVAAALIHKAIGDQLTCVFVDNGLLRLHEREQVELLFRENFSMDLRVESQADLFLDRLKGIEDPEEKRKKIGNAFVEVFEMAIKKIGDVTFLAQGTLYPDVIESVSIDGNPAALIKSHHNVGGLPEKMRLKLLEPLRNLFKDEVRLLGRELGLPKDVLWRQPFPGPGLGVRVLGEVKEEYLEILRRADAILQEEMVTADFYYKVWQSFCVFLPVRTVGVMGDERTYDYVVALRIVESADAMTADWARMPHDLIRKISNRIINEVDGVNRVVLDVSSKPPSTIEWE</sequence>
<keyword evidence="6 9" id="KW-0658">Purine biosynthesis</keyword>
<dbReference type="InterPro" id="IPR014729">
    <property type="entry name" value="Rossmann-like_a/b/a_fold"/>
</dbReference>
<dbReference type="EC" id="6.3.5.2" evidence="9"/>
<evidence type="ECO:0000313" key="12">
    <source>
        <dbReference type="EMBL" id="MBC2603303.1"/>
    </source>
</evidence>
<dbReference type="Gene3D" id="3.40.50.620">
    <property type="entry name" value="HUPs"/>
    <property type="match status" value="1"/>
</dbReference>
<dbReference type="InterPro" id="IPR004739">
    <property type="entry name" value="GMP_synth_GATase"/>
</dbReference>
<evidence type="ECO:0000256" key="9">
    <source>
        <dbReference type="HAMAP-Rule" id="MF_00344"/>
    </source>
</evidence>
<dbReference type="InterPro" id="IPR022955">
    <property type="entry name" value="GMP_synthase"/>
</dbReference>
<comment type="function">
    <text evidence="1 9">Catalyzes the synthesis of GMP from XMP.</text>
</comment>
<dbReference type="Pfam" id="PF00958">
    <property type="entry name" value="GMP_synt_C"/>
    <property type="match status" value="1"/>
</dbReference>
<evidence type="ECO:0000256" key="3">
    <source>
        <dbReference type="ARBA" id="ARBA00022598"/>
    </source>
</evidence>
<dbReference type="NCBIfam" id="NF000848">
    <property type="entry name" value="PRK00074.1"/>
    <property type="match status" value="1"/>
</dbReference>
<dbReference type="PROSITE" id="PS51273">
    <property type="entry name" value="GATASE_TYPE_1"/>
    <property type="match status" value="1"/>
</dbReference>
<evidence type="ECO:0000313" key="13">
    <source>
        <dbReference type="Proteomes" id="UP000525652"/>
    </source>
</evidence>
<dbReference type="CDD" id="cd01997">
    <property type="entry name" value="GMP_synthase_C"/>
    <property type="match status" value="1"/>
</dbReference>
<dbReference type="InterPro" id="IPR001674">
    <property type="entry name" value="GMP_synth_C"/>
</dbReference>
<protein>
    <recommendedName>
        <fullName evidence="9">GMP synthase [glutamine-hydrolyzing]</fullName>
        <ecNumber evidence="9">6.3.5.2</ecNumber>
    </recommendedName>
    <alternativeName>
        <fullName evidence="9">GMP synthetase</fullName>
    </alternativeName>
    <alternativeName>
        <fullName evidence="9">Glutamine amidotransferase</fullName>
    </alternativeName>
</protein>
<dbReference type="PANTHER" id="PTHR11922:SF2">
    <property type="entry name" value="GMP SYNTHASE [GLUTAMINE-HYDROLYZING]"/>
    <property type="match status" value="1"/>
</dbReference>
<keyword evidence="5 9" id="KW-0332">GMP biosynthesis</keyword>
<dbReference type="Proteomes" id="UP000525652">
    <property type="component" value="Unassembled WGS sequence"/>
</dbReference>
<comment type="subunit">
    <text evidence="9">Homodimer.</text>
</comment>
<dbReference type="InterPro" id="IPR025777">
    <property type="entry name" value="GMPS_ATP_PPase_dom"/>
</dbReference>
<name>A0A7X1E5Q5_9BACT</name>
<dbReference type="HAMAP" id="MF_00344">
    <property type="entry name" value="GMP_synthase"/>
    <property type="match status" value="1"/>
</dbReference>
<dbReference type="InterPro" id="IPR029062">
    <property type="entry name" value="Class_I_gatase-like"/>
</dbReference>
<gene>
    <name evidence="9 12" type="primary">guaA</name>
    <name evidence="12" type="ORF">H5P30_16090</name>
</gene>
<dbReference type="UniPathway" id="UPA00189">
    <property type="reaction ID" value="UER00296"/>
</dbReference>
<dbReference type="Pfam" id="PF00117">
    <property type="entry name" value="GATase"/>
    <property type="match status" value="1"/>
</dbReference>
<dbReference type="EMBL" id="JACHVA010000126">
    <property type="protein sequence ID" value="MBC2603303.1"/>
    <property type="molecule type" value="Genomic_DNA"/>
</dbReference>
<dbReference type="Pfam" id="PF02540">
    <property type="entry name" value="NAD_synthase"/>
    <property type="match status" value="1"/>
</dbReference>
<dbReference type="SUPFAM" id="SSF52402">
    <property type="entry name" value="Adenine nucleotide alpha hydrolases-like"/>
    <property type="match status" value="1"/>
</dbReference>
<accession>A0A7X1E5Q5</accession>
<dbReference type="PRINTS" id="PR00099">
    <property type="entry name" value="CPSGATASE"/>
</dbReference>
<feature type="domain" description="GMPS ATP-PPase" evidence="11">
    <location>
        <begin position="196"/>
        <end position="388"/>
    </location>
</feature>
<dbReference type="Gene3D" id="3.30.300.10">
    <property type="match status" value="1"/>
</dbReference>
<keyword evidence="7 9" id="KW-0067">ATP-binding</keyword>
<organism evidence="12 13">
    <name type="scientific">Puniceicoccus vermicola</name>
    <dbReference type="NCBI Taxonomy" id="388746"/>
    <lineage>
        <taxon>Bacteria</taxon>
        <taxon>Pseudomonadati</taxon>
        <taxon>Verrucomicrobiota</taxon>
        <taxon>Opitutia</taxon>
        <taxon>Puniceicoccales</taxon>
        <taxon>Puniceicoccaceae</taxon>
        <taxon>Puniceicoccus</taxon>
    </lineage>
</organism>
<keyword evidence="3 9" id="KW-0436">Ligase</keyword>
<comment type="catalytic activity">
    <reaction evidence="9">
        <text>XMP + L-glutamine + ATP + H2O = GMP + L-glutamate + AMP + diphosphate + 2 H(+)</text>
        <dbReference type="Rhea" id="RHEA:11680"/>
        <dbReference type="ChEBI" id="CHEBI:15377"/>
        <dbReference type="ChEBI" id="CHEBI:15378"/>
        <dbReference type="ChEBI" id="CHEBI:29985"/>
        <dbReference type="ChEBI" id="CHEBI:30616"/>
        <dbReference type="ChEBI" id="CHEBI:33019"/>
        <dbReference type="ChEBI" id="CHEBI:57464"/>
        <dbReference type="ChEBI" id="CHEBI:58115"/>
        <dbReference type="ChEBI" id="CHEBI:58359"/>
        <dbReference type="ChEBI" id="CHEBI:456215"/>
        <dbReference type="EC" id="6.3.5.2"/>
    </reaction>
</comment>
<evidence type="ECO:0000256" key="10">
    <source>
        <dbReference type="PROSITE-ProRule" id="PRU00886"/>
    </source>
</evidence>
<evidence type="ECO:0000256" key="6">
    <source>
        <dbReference type="ARBA" id="ARBA00022755"/>
    </source>
</evidence>
<dbReference type="PANTHER" id="PTHR11922">
    <property type="entry name" value="GMP SYNTHASE-RELATED"/>
    <property type="match status" value="1"/>
</dbReference>
<keyword evidence="8 9" id="KW-0315">Glutamine amidotransferase</keyword>
<dbReference type="FunFam" id="3.40.50.880:FF:000001">
    <property type="entry name" value="GMP synthase [glutamine-hydrolyzing]"/>
    <property type="match status" value="1"/>
</dbReference>
<dbReference type="InterPro" id="IPR017926">
    <property type="entry name" value="GATASE"/>
</dbReference>
<evidence type="ECO:0000256" key="1">
    <source>
        <dbReference type="ARBA" id="ARBA00002332"/>
    </source>
</evidence>
<evidence type="ECO:0000256" key="2">
    <source>
        <dbReference type="ARBA" id="ARBA00005153"/>
    </source>
</evidence>
<keyword evidence="13" id="KW-1185">Reference proteome</keyword>
<dbReference type="GO" id="GO:0003921">
    <property type="term" value="F:GMP synthase activity"/>
    <property type="evidence" value="ECO:0007669"/>
    <property type="project" value="InterPro"/>
</dbReference>
<evidence type="ECO:0000256" key="8">
    <source>
        <dbReference type="ARBA" id="ARBA00022962"/>
    </source>
</evidence>
<evidence type="ECO:0000256" key="5">
    <source>
        <dbReference type="ARBA" id="ARBA00022749"/>
    </source>
</evidence>
<dbReference type="FunFam" id="3.40.50.620:FF:000001">
    <property type="entry name" value="GMP synthase [glutamine-hydrolyzing]"/>
    <property type="match status" value="1"/>
</dbReference>
<dbReference type="GO" id="GO:0005524">
    <property type="term" value="F:ATP binding"/>
    <property type="evidence" value="ECO:0007669"/>
    <property type="project" value="UniProtKB-UniRule"/>
</dbReference>
<reference evidence="12 13" key="1">
    <citation type="submission" date="2020-07" db="EMBL/GenBank/DDBJ databases">
        <authorList>
            <person name="Feng X."/>
        </authorList>
    </citation>
    <scope>NUCLEOTIDE SEQUENCE [LARGE SCALE GENOMIC DNA]</scope>
    <source>
        <strain evidence="12 13">JCM14086</strain>
    </source>
</reference>
<feature type="active site" evidence="9">
    <location>
        <position position="171"/>
    </location>
</feature>
<dbReference type="Gene3D" id="3.40.50.880">
    <property type="match status" value="1"/>
</dbReference>
<dbReference type="AlphaFoldDB" id="A0A7X1E5Q5"/>
<evidence type="ECO:0000259" key="11">
    <source>
        <dbReference type="PROSITE" id="PS51553"/>
    </source>
</evidence>
<dbReference type="InterPro" id="IPR022310">
    <property type="entry name" value="NAD/GMP_synthase"/>
</dbReference>
<evidence type="ECO:0000256" key="7">
    <source>
        <dbReference type="ARBA" id="ARBA00022840"/>
    </source>
</evidence>
<dbReference type="NCBIfam" id="TIGR00888">
    <property type="entry name" value="guaA_Nterm"/>
    <property type="match status" value="1"/>
</dbReference>
<evidence type="ECO:0000256" key="4">
    <source>
        <dbReference type="ARBA" id="ARBA00022741"/>
    </source>
</evidence>
<dbReference type="GO" id="GO:0005829">
    <property type="term" value="C:cytosol"/>
    <property type="evidence" value="ECO:0007669"/>
    <property type="project" value="TreeGrafter"/>
</dbReference>
<comment type="caution">
    <text evidence="12">The sequence shown here is derived from an EMBL/GenBank/DDBJ whole genome shotgun (WGS) entry which is preliminary data.</text>
</comment>
<comment type="pathway">
    <text evidence="2 9">Purine metabolism; GMP biosynthesis; GMP from XMP (L-Gln route): step 1/1.</text>
</comment>
<feature type="active site" description="Nucleophile" evidence="9">
    <location>
        <position position="82"/>
    </location>
</feature>
<keyword evidence="4 9" id="KW-0547">Nucleotide-binding</keyword>